<evidence type="ECO:0000313" key="1">
    <source>
        <dbReference type="EMBL" id="ROS38715.1"/>
    </source>
</evidence>
<dbReference type="AlphaFoldDB" id="A0A3N2GS02"/>
<dbReference type="Proteomes" id="UP000274843">
    <property type="component" value="Unassembled WGS sequence"/>
</dbReference>
<gene>
    <name evidence="1" type="ORF">EDD35_1000</name>
</gene>
<keyword evidence="2" id="KW-1185">Reference proteome</keyword>
<protein>
    <recommendedName>
        <fullName evidence="3">Lipoprotein</fullName>
    </recommendedName>
</protein>
<evidence type="ECO:0000313" key="2">
    <source>
        <dbReference type="Proteomes" id="UP000274843"/>
    </source>
</evidence>
<dbReference type="EMBL" id="RKHY01000001">
    <property type="protein sequence ID" value="ROS38715.1"/>
    <property type="molecule type" value="Genomic_DNA"/>
</dbReference>
<reference evidence="1 2" key="1">
    <citation type="submission" date="2018-11" db="EMBL/GenBank/DDBJ databases">
        <title>Sequencing the genomes of 1000 actinobacteria strains.</title>
        <authorList>
            <person name="Klenk H.-P."/>
        </authorList>
    </citation>
    <scope>NUCLEOTIDE SEQUENCE [LARGE SCALE GENOMIC DNA]</scope>
    <source>
        <strain evidence="1 2">DSM 44348</strain>
    </source>
</reference>
<organism evidence="1 2">
    <name type="scientific">Amycolatopsis thermoflava</name>
    <dbReference type="NCBI Taxonomy" id="84480"/>
    <lineage>
        <taxon>Bacteria</taxon>
        <taxon>Bacillati</taxon>
        <taxon>Actinomycetota</taxon>
        <taxon>Actinomycetes</taxon>
        <taxon>Pseudonocardiales</taxon>
        <taxon>Pseudonocardiaceae</taxon>
        <taxon>Amycolatopsis</taxon>
        <taxon>Amycolatopsis methanolica group</taxon>
    </lineage>
</organism>
<dbReference type="RefSeq" id="WP_123683014.1">
    <property type="nucleotide sequence ID" value="NZ_RKHY01000001.1"/>
</dbReference>
<sequence>MRTVLGVAAGVALVFGLTACGDGGQAQLVPPSPATPSLEAEVAATTPAAATAAWVAAVLENRYDAACELMVDESTEPPQRVGPEMCTQAGSTLDGLREAWRKDVVTLPAQVTVADITPQGQTALVPDTDVLVNGHSLRDLQLIGATGGESFQLNLALRQLGTAWFVSDVNMSFGG</sequence>
<name>A0A3N2GS02_9PSEU</name>
<comment type="caution">
    <text evidence="1">The sequence shown here is derived from an EMBL/GenBank/DDBJ whole genome shotgun (WGS) entry which is preliminary data.</text>
</comment>
<proteinExistence type="predicted"/>
<dbReference type="PROSITE" id="PS51257">
    <property type="entry name" value="PROKAR_LIPOPROTEIN"/>
    <property type="match status" value="1"/>
</dbReference>
<accession>A0A3N2GS02</accession>
<dbReference type="GeneID" id="301842463"/>
<evidence type="ECO:0008006" key="3">
    <source>
        <dbReference type="Google" id="ProtNLM"/>
    </source>
</evidence>